<dbReference type="Proteomes" id="UP000642829">
    <property type="component" value="Unassembled WGS sequence"/>
</dbReference>
<keyword evidence="3 4" id="KW-0804">Transcription</keyword>
<reference evidence="5" key="1">
    <citation type="journal article" date="2014" name="Int. J. Syst. Evol. Microbiol.">
        <title>Complete genome sequence of Corynebacterium casei LMG S-19264T (=DSM 44701T), isolated from a smear-ripened cheese.</title>
        <authorList>
            <consortium name="US DOE Joint Genome Institute (JGI-PGF)"/>
            <person name="Walter F."/>
            <person name="Albersmeier A."/>
            <person name="Kalinowski J."/>
            <person name="Ruckert C."/>
        </authorList>
    </citation>
    <scope>NUCLEOTIDE SEQUENCE</scope>
    <source>
        <strain evidence="5">KCTC 12870</strain>
    </source>
</reference>
<dbReference type="InterPro" id="IPR026282">
    <property type="entry name" value="MJ1563"/>
</dbReference>
<dbReference type="AlphaFoldDB" id="A0A8J3DEE2"/>
<name>A0A8J3DEE2_9BACT</name>
<dbReference type="InterPro" id="IPR052362">
    <property type="entry name" value="HTH-GbsR_regulator"/>
</dbReference>
<dbReference type="InterPro" id="IPR036388">
    <property type="entry name" value="WH-like_DNA-bd_sf"/>
</dbReference>
<dbReference type="InterPro" id="IPR036390">
    <property type="entry name" value="WH_DNA-bd_sf"/>
</dbReference>
<dbReference type="SUPFAM" id="SSF46785">
    <property type="entry name" value="Winged helix' DNA-binding domain"/>
    <property type="match status" value="1"/>
</dbReference>
<dbReference type="PANTHER" id="PTHR38465">
    <property type="entry name" value="HTH-TYPE TRANSCRIPTIONAL REGULATOR MJ1563-RELATED"/>
    <property type="match status" value="1"/>
</dbReference>
<accession>A0A8J3DEE2</accession>
<dbReference type="GO" id="GO:0003677">
    <property type="term" value="F:DNA binding"/>
    <property type="evidence" value="ECO:0007669"/>
    <property type="project" value="UniProtKB-UniRule"/>
</dbReference>
<gene>
    <name evidence="5" type="ORF">GCM10007047_29710</name>
</gene>
<evidence type="ECO:0000256" key="2">
    <source>
        <dbReference type="ARBA" id="ARBA00023125"/>
    </source>
</evidence>
<reference evidence="5" key="2">
    <citation type="submission" date="2020-09" db="EMBL/GenBank/DDBJ databases">
        <authorList>
            <person name="Sun Q."/>
            <person name="Kim S."/>
        </authorList>
    </citation>
    <scope>NUCLEOTIDE SEQUENCE</scope>
    <source>
        <strain evidence="5">KCTC 12870</strain>
    </source>
</reference>
<protein>
    <recommendedName>
        <fullName evidence="4">HTH-type transcriptional regulator</fullName>
    </recommendedName>
</protein>
<organism evidence="5 6">
    <name type="scientific">Cerasicoccus arenae</name>
    <dbReference type="NCBI Taxonomy" id="424488"/>
    <lineage>
        <taxon>Bacteria</taxon>
        <taxon>Pseudomonadati</taxon>
        <taxon>Verrucomicrobiota</taxon>
        <taxon>Opitutia</taxon>
        <taxon>Puniceicoccales</taxon>
        <taxon>Cerasicoccaceae</taxon>
        <taxon>Cerasicoccus</taxon>
    </lineage>
</organism>
<keyword evidence="2 4" id="KW-0238">DNA-binding</keyword>
<evidence type="ECO:0000313" key="5">
    <source>
        <dbReference type="EMBL" id="GHC10423.1"/>
    </source>
</evidence>
<evidence type="ECO:0000256" key="3">
    <source>
        <dbReference type="ARBA" id="ARBA00023163"/>
    </source>
</evidence>
<dbReference type="PANTHER" id="PTHR38465:SF1">
    <property type="entry name" value="HTH-TYPE TRANSCRIPTIONAL REGULATOR MJ1563-RELATED"/>
    <property type="match status" value="1"/>
</dbReference>
<evidence type="ECO:0000256" key="1">
    <source>
        <dbReference type="ARBA" id="ARBA00023015"/>
    </source>
</evidence>
<dbReference type="EMBL" id="BMXG01000023">
    <property type="protein sequence ID" value="GHC10423.1"/>
    <property type="molecule type" value="Genomic_DNA"/>
</dbReference>
<dbReference type="Gene3D" id="1.10.10.10">
    <property type="entry name" value="Winged helix-like DNA-binding domain superfamily/Winged helix DNA-binding domain"/>
    <property type="match status" value="1"/>
</dbReference>
<dbReference type="PIRSF" id="PIRSF006707">
    <property type="entry name" value="MJ1563"/>
    <property type="match status" value="1"/>
</dbReference>
<comment type="caution">
    <text evidence="5">The sequence shown here is derived from an EMBL/GenBank/DDBJ whole genome shotgun (WGS) entry which is preliminary data.</text>
</comment>
<evidence type="ECO:0000313" key="6">
    <source>
        <dbReference type="Proteomes" id="UP000642829"/>
    </source>
</evidence>
<sequence length="169" mass="19218">MTELEQAREDFVRQWGAMGSAWGINRTMAMIHALLMTNPEPMNTDQIMEKIQISRGNANANLRELVGWGLLRPVAVMGERKDYYEAEKDVWKMFCAITRERKRREIEPAMAVISDCAARTDKLKTAEAKEFTKMMRDLGDFVAAASTVMDRISRSERSKVVPAALKLFG</sequence>
<evidence type="ECO:0000256" key="4">
    <source>
        <dbReference type="PIRNR" id="PIRNR006707"/>
    </source>
</evidence>
<keyword evidence="6" id="KW-1185">Reference proteome</keyword>
<keyword evidence="1 4" id="KW-0805">Transcription regulation</keyword>
<comment type="similarity">
    <text evidence="4">Belongs to the GbsR family.</text>
</comment>
<proteinExistence type="inferred from homology"/>